<gene>
    <name evidence="2" type="ORF">J3U88_18805</name>
</gene>
<keyword evidence="3" id="KW-1185">Reference proteome</keyword>
<protein>
    <submittedName>
        <fullName evidence="2">Uncharacterized protein</fullName>
    </submittedName>
</protein>
<name>A0A8J7U571_9BACT</name>
<evidence type="ECO:0000313" key="2">
    <source>
        <dbReference type="EMBL" id="MBO1320534.1"/>
    </source>
</evidence>
<sequence length="215" mass="24231">MNITRLLCLCFVSMPVFAGGWYDDWEIVTETVPTYYPYYYGGASCQYYEYANDYWDTLTFYTDRHPVRTLYIHRDPWGNVVPTGHPVPTPGACRITLPYVDYDVEYTTVTTRKPIQPYPESVSIERVGCHQNRRVIAVSAAVAAGASTMKVFVADNGYQYAEHLIYSGPYAETIGLSFYPASDTLNVRVKLDDGSSFYTTLRSARCSGPDGPPIE</sequence>
<evidence type="ECO:0000313" key="3">
    <source>
        <dbReference type="Proteomes" id="UP000664417"/>
    </source>
</evidence>
<proteinExistence type="predicted"/>
<keyword evidence="1" id="KW-0732">Signal</keyword>
<dbReference type="EMBL" id="JAFREP010000017">
    <property type="protein sequence ID" value="MBO1320534.1"/>
    <property type="molecule type" value="Genomic_DNA"/>
</dbReference>
<dbReference type="AlphaFoldDB" id="A0A8J7U571"/>
<evidence type="ECO:0000256" key="1">
    <source>
        <dbReference type="SAM" id="SignalP"/>
    </source>
</evidence>
<feature type="signal peptide" evidence="1">
    <location>
        <begin position="1"/>
        <end position="18"/>
    </location>
</feature>
<dbReference type="RefSeq" id="WP_207860488.1">
    <property type="nucleotide sequence ID" value="NZ_JAFREP010000017.1"/>
</dbReference>
<accession>A0A8J7U571</accession>
<dbReference type="Proteomes" id="UP000664417">
    <property type="component" value="Unassembled WGS sequence"/>
</dbReference>
<feature type="chain" id="PRO_5035263033" evidence="1">
    <location>
        <begin position="19"/>
        <end position="215"/>
    </location>
</feature>
<reference evidence="2" key="1">
    <citation type="submission" date="2021-03" db="EMBL/GenBank/DDBJ databases">
        <authorList>
            <person name="Wang G."/>
        </authorList>
    </citation>
    <scope>NUCLEOTIDE SEQUENCE</scope>
    <source>
        <strain evidence="2">KCTC 12899</strain>
    </source>
</reference>
<organism evidence="2 3">
    <name type="scientific">Acanthopleuribacter pedis</name>
    <dbReference type="NCBI Taxonomy" id="442870"/>
    <lineage>
        <taxon>Bacteria</taxon>
        <taxon>Pseudomonadati</taxon>
        <taxon>Acidobacteriota</taxon>
        <taxon>Holophagae</taxon>
        <taxon>Acanthopleuribacterales</taxon>
        <taxon>Acanthopleuribacteraceae</taxon>
        <taxon>Acanthopleuribacter</taxon>
    </lineage>
</organism>
<comment type="caution">
    <text evidence="2">The sequence shown here is derived from an EMBL/GenBank/DDBJ whole genome shotgun (WGS) entry which is preliminary data.</text>
</comment>